<dbReference type="STRING" id="10090.ENSMUSP00000031837"/>
<dbReference type="GeneID" id="69761"/>
<dbReference type="InParanoid" id="E9Q745"/>
<keyword evidence="5 8" id="KW-0801">TPQ</keyword>
<dbReference type="RefSeq" id="NP_001074742.2">
    <property type="nucleotide sequence ID" value="NM_001081273.2"/>
</dbReference>
<dbReference type="SUPFAM" id="SSF49998">
    <property type="entry name" value="Amine oxidase catalytic domain"/>
    <property type="match status" value="1"/>
</dbReference>
<evidence type="ECO:0000256" key="10">
    <source>
        <dbReference type="RuleBase" id="RU000672"/>
    </source>
</evidence>
<dbReference type="MGI" id="MGI:1917011">
    <property type="gene designation" value="Aoc1l2"/>
</dbReference>
<evidence type="ECO:0000256" key="3">
    <source>
        <dbReference type="ARBA" id="ARBA00007983"/>
    </source>
</evidence>
<dbReference type="RNAct" id="E9Q745">
    <property type="molecule type" value="protein"/>
</dbReference>
<dbReference type="GO" id="GO:0005507">
    <property type="term" value="F:copper ion binding"/>
    <property type="evidence" value="ECO:0000266"/>
    <property type="project" value="GO_Central"/>
</dbReference>
<keyword evidence="4 10" id="KW-0479">Metal-binding</keyword>
<dbReference type="AGR" id="MGI:1917011"/>
<dbReference type="Pfam" id="PF02728">
    <property type="entry name" value="Cu_amine_oxidN3"/>
    <property type="match status" value="1"/>
</dbReference>
<keyword evidence="11" id="KW-0732">Signal</keyword>
<dbReference type="FunFam" id="3.10.450.40:FF:000009">
    <property type="entry name" value="Amine oxidase"/>
    <property type="match status" value="1"/>
</dbReference>
<dbReference type="KEGG" id="mmu:69761"/>
<dbReference type="Pfam" id="PF02727">
    <property type="entry name" value="Cu_amine_oxidN2"/>
    <property type="match status" value="1"/>
</dbReference>
<dbReference type="GO" id="GO:0008201">
    <property type="term" value="F:heparin binding"/>
    <property type="evidence" value="ECO:0000266"/>
    <property type="project" value="GO_Central"/>
</dbReference>
<dbReference type="GO" id="GO:0052597">
    <property type="term" value="F:diamine oxidase activity"/>
    <property type="evidence" value="ECO:0000266"/>
    <property type="project" value="GO_Central"/>
</dbReference>
<dbReference type="GO" id="GO:0042803">
    <property type="term" value="F:protein homodimerization activity"/>
    <property type="evidence" value="ECO:0000266"/>
    <property type="project" value="GO_Central"/>
</dbReference>
<dbReference type="GO" id="GO:0005509">
    <property type="term" value="F:calcium ion binding"/>
    <property type="evidence" value="ECO:0000266"/>
    <property type="project" value="GO_Central"/>
</dbReference>
<evidence type="ECO:0000256" key="11">
    <source>
        <dbReference type="SAM" id="SignalP"/>
    </source>
</evidence>
<dbReference type="HOGENOM" id="CLU_015739_1_0_1"/>
<dbReference type="PANTHER" id="PTHR10638">
    <property type="entry name" value="COPPER AMINE OXIDASE"/>
    <property type="match status" value="1"/>
</dbReference>
<dbReference type="InterPro" id="IPR016182">
    <property type="entry name" value="Cu_amine_oxidase_N-reg"/>
</dbReference>
<dbReference type="GO" id="GO:0005886">
    <property type="term" value="C:plasma membrane"/>
    <property type="evidence" value="ECO:0000266"/>
    <property type="project" value="GO_Central"/>
</dbReference>
<sequence>MLCSRAMGMAQKSLTLGWVTAILLLQMAIADRPRWSLNGRPRVFADLSVYEIKIVQNFLMDKKELQLQPSETPTLGKNSVYLIEMLLPDKEDVLDFLDKGERSPVREARVVIFFGAQKHPKVTEFAVGPMPLPIYMREISPGPGHDPSWASRPISKAEYSLIYRTLTEATKSLHQFFLDTTDYSLKERVEDYLTFTYMAPDDTKSDQRCSWFMLQRYMESHFLQPTGLEILLDHGSTEVQHWKVKQLWYNGKLYNSPEELAQKYADGEVSILVLTESVDKDTKQPLVFSSSNIPEDFPTTNSMARPRVSEPHVSSYNVEDNTVFYRDWIFSFRLRPSSGLQILNVHFRGVRIAYEVSVQEAVAQFGGHVSAGTQAKYMDVGWGPGSATRQLAAGIDCPDTATFLEVIHHYDTDRPVSYPRALCLFEMPAEMPIRHHFNSNFREDFNSSAGTNGHMLVLRTISSVLHYDYIWDFVFYTNGAMKAKMQATGLVHATYYQPEEMRYISQSHTHVFSNIHTHLVHYRIDLDVAGTKNRFQTLQIIRKNITNSKNLRHQALGNTLKQANYTQEQQAAFYFGKPLPNYLIFSNLHTTHGMGHRSRYRLKTYSKIHQVPLPGWQKKQGVSWTRYPLAVTEYQDSEKCSSSIYSQNNPWDPPVVFEDFIQNNTNIEDKDLVAWATVGFHNMPRSEASTNMTTPENSVGFVLRPFNLPGF</sequence>
<comment type="PTM">
    <text evidence="9 10">Topaquinone (TPQ) is generated by copper-dependent autoxidation of a specific tyrosyl residue.</text>
</comment>
<dbReference type="EC" id="1.4.3.-" evidence="10"/>
<dbReference type="VEuPathDB" id="HostDB:ENSMUSG00000029813"/>
<evidence type="ECO:0000256" key="1">
    <source>
        <dbReference type="ARBA" id="ARBA00001913"/>
    </source>
</evidence>
<gene>
    <name evidence="15 16" type="primary">Aoc1l2</name>
    <name evidence="16" type="synonym">1600015I10Rik</name>
    <name evidence="16" type="synonym">Doxl1</name>
</gene>
<evidence type="ECO:0000256" key="8">
    <source>
        <dbReference type="PIRSR" id="PIRSR600269-50"/>
    </source>
</evidence>
<dbReference type="UCSC" id="uc012elm.1">
    <property type="organism name" value="mouse"/>
</dbReference>
<feature type="signal peptide" evidence="11">
    <location>
        <begin position="1"/>
        <end position="30"/>
    </location>
</feature>
<dbReference type="InterPro" id="IPR015800">
    <property type="entry name" value="Cu_amine_oxidase_N2"/>
</dbReference>
<dbReference type="FunCoup" id="E9Q745">
    <property type="interactions" value="104"/>
</dbReference>
<dbReference type="PANTHER" id="PTHR10638:SF26">
    <property type="entry name" value="AMINE OXIDASE"/>
    <property type="match status" value="1"/>
</dbReference>
<dbReference type="GO" id="GO:0009445">
    <property type="term" value="P:putrescine metabolic process"/>
    <property type="evidence" value="ECO:0000266"/>
    <property type="project" value="GO_Central"/>
</dbReference>
<evidence type="ECO:0000256" key="5">
    <source>
        <dbReference type="ARBA" id="ARBA00022772"/>
    </source>
</evidence>
<dbReference type="InterPro" id="IPR015798">
    <property type="entry name" value="Cu_amine_oxidase_C"/>
</dbReference>
<evidence type="ECO:0000256" key="7">
    <source>
        <dbReference type="ARBA" id="ARBA00023008"/>
    </source>
</evidence>
<reference evidence="15 17" key="2">
    <citation type="journal article" date="2011" name="PLoS Biol.">
        <title>Modernizing reference genome assemblies.</title>
        <authorList>
            <person name="Church D.M."/>
            <person name="Schneider V.A."/>
            <person name="Graves T."/>
            <person name="Auger K."/>
            <person name="Cunningham F."/>
            <person name="Bouk N."/>
            <person name="Chen H.C."/>
            <person name="Agarwala R."/>
            <person name="McLaren W.M."/>
            <person name="Ritchie G.R."/>
            <person name="Albracht D."/>
            <person name="Kremitzki M."/>
            <person name="Rock S."/>
            <person name="Kotkiewicz H."/>
            <person name="Kremitzki C."/>
            <person name="Wollam A."/>
            <person name="Trani L."/>
            <person name="Fulton L."/>
            <person name="Fulton R."/>
            <person name="Matthews L."/>
            <person name="Whitehead S."/>
            <person name="Chow W."/>
            <person name="Torrance J."/>
            <person name="Dunn M."/>
            <person name="Harden G."/>
            <person name="Threadgold G."/>
            <person name="Wood J."/>
            <person name="Collins J."/>
            <person name="Heath P."/>
            <person name="Griffiths G."/>
            <person name="Pelan S."/>
            <person name="Grafham D."/>
            <person name="Eichler E.E."/>
            <person name="Weinstock G."/>
            <person name="Mardis E.R."/>
            <person name="Wilson R.K."/>
            <person name="Howe K."/>
            <person name="Flicek P."/>
            <person name="Hubbard T."/>
        </authorList>
    </citation>
    <scope>NUCLEOTIDE SEQUENCE [LARGE SCALE GENOMIC DNA]</scope>
    <source>
        <strain evidence="15 17">C57BL/6J</strain>
    </source>
</reference>
<dbReference type="OrthoDB" id="5379943at2759"/>
<dbReference type="Pfam" id="PF01179">
    <property type="entry name" value="Cu_amine_oxid"/>
    <property type="match status" value="1"/>
</dbReference>
<reference evidence="15" key="4">
    <citation type="submission" date="2025-09" db="UniProtKB">
        <authorList>
            <consortium name="Ensembl"/>
        </authorList>
    </citation>
    <scope>IDENTIFICATION</scope>
    <source>
        <strain evidence="15">C57BL/6J</strain>
    </source>
</reference>
<feature type="domain" description="Copper amine oxidase N2-terminal" evidence="13">
    <location>
        <begin position="51"/>
        <end position="135"/>
    </location>
</feature>
<dbReference type="BioGRID-ORCS" id="69761">
    <property type="hits" value="1 hit in 76 CRISPR screens"/>
</dbReference>
<keyword evidence="17" id="KW-1185">Reference proteome</keyword>
<dbReference type="PaxDb" id="10090-ENSMUSP00000031837"/>
<dbReference type="CTD" id="69761"/>
<dbReference type="InterPro" id="IPR015802">
    <property type="entry name" value="Cu_amine_oxidase_N3"/>
</dbReference>
<evidence type="ECO:0000313" key="16">
    <source>
        <dbReference type="MGI" id="MGI:1917011"/>
    </source>
</evidence>
<reference evidence="15" key="3">
    <citation type="submission" date="2025-08" db="UniProtKB">
        <authorList>
            <consortium name="Ensembl"/>
        </authorList>
    </citation>
    <scope>IDENTIFICATION</scope>
    <source>
        <strain evidence="15">C57BL/6J</strain>
    </source>
</reference>
<dbReference type="GO" id="GO:0048038">
    <property type="term" value="F:quinone binding"/>
    <property type="evidence" value="ECO:0007669"/>
    <property type="project" value="InterPro"/>
</dbReference>
<feature type="chain" id="PRO_5003243115" description="Amine oxidase" evidence="11">
    <location>
        <begin position="31"/>
        <end position="711"/>
    </location>
</feature>
<dbReference type="Proteomes" id="UP000000589">
    <property type="component" value="Chromosome 6"/>
</dbReference>
<accession>E9Q745</accession>
<dbReference type="PRINTS" id="PR00766">
    <property type="entry name" value="CUDAOXIDASE"/>
</dbReference>
<dbReference type="SUPFAM" id="SSF54416">
    <property type="entry name" value="Amine oxidase N-terminal region"/>
    <property type="match status" value="2"/>
</dbReference>
<dbReference type="Gene3D" id="3.10.450.40">
    <property type="match status" value="2"/>
</dbReference>
<comment type="similarity">
    <text evidence="3 10">Belongs to the copper/topaquinone oxidase family.</text>
</comment>
<dbReference type="AlphaFoldDB" id="E9Q745"/>
<comment type="cofactor">
    <cofactor evidence="2">
        <name>Cu(2+)</name>
        <dbReference type="ChEBI" id="CHEBI:29036"/>
    </cofactor>
</comment>
<comment type="cofactor">
    <cofactor evidence="1">
        <name>Ca(2+)</name>
        <dbReference type="ChEBI" id="CHEBI:29108"/>
    </cofactor>
</comment>
<dbReference type="GO" id="GO:0052598">
    <property type="term" value="F:histamine oxidase activity"/>
    <property type="evidence" value="ECO:0000266"/>
    <property type="project" value="GO_Central"/>
</dbReference>
<evidence type="ECO:0000256" key="2">
    <source>
        <dbReference type="ARBA" id="ARBA00001973"/>
    </source>
</evidence>
<evidence type="ECO:0000259" key="14">
    <source>
        <dbReference type="Pfam" id="PF02728"/>
    </source>
</evidence>
<dbReference type="Bgee" id="ENSMUSG00000029813">
    <property type="expression patterns" value="Expressed in ectoplacental cone and 4 other cell types or tissues"/>
</dbReference>
<dbReference type="InterPro" id="IPR000269">
    <property type="entry name" value="Cu_amine_oxidase"/>
</dbReference>
<dbReference type="FunFam" id="3.10.450.40:FF:000007">
    <property type="entry name" value="Amine oxidase"/>
    <property type="match status" value="1"/>
</dbReference>
<feature type="modified residue" description="2',4',5'-topaquinone" evidence="9">
    <location>
        <position position="467"/>
    </location>
</feature>
<dbReference type="eggNOG" id="KOG1186">
    <property type="taxonomic scope" value="Eukaryota"/>
</dbReference>
<comment type="cofactor">
    <cofactor evidence="10">
        <name>Cu cation</name>
        <dbReference type="ChEBI" id="CHEBI:23378"/>
    </cofactor>
    <text evidence="10">Contains 1 topaquinone per subunit.</text>
</comment>
<dbReference type="GO" id="GO:0005615">
    <property type="term" value="C:extracellular space"/>
    <property type="evidence" value="ECO:0000266"/>
    <property type="project" value="GO_Central"/>
</dbReference>
<dbReference type="GeneTree" id="ENSGT00950000183207"/>
<evidence type="ECO:0000313" key="17">
    <source>
        <dbReference type="Proteomes" id="UP000000589"/>
    </source>
</evidence>
<dbReference type="FunFam" id="2.70.98.20:FF:000009">
    <property type="entry name" value="Amine oxidase"/>
    <property type="match status" value="1"/>
</dbReference>
<dbReference type="SMR" id="E9Q745"/>
<proteinExistence type="inferred from homology"/>
<dbReference type="GO" id="GO:0050232">
    <property type="term" value="F:putrescine oxidase activity"/>
    <property type="evidence" value="ECO:0000266"/>
    <property type="project" value="GO_Central"/>
</dbReference>
<dbReference type="GO" id="GO:0008131">
    <property type="term" value="F:primary methylamine oxidase activity"/>
    <property type="evidence" value="ECO:0000318"/>
    <property type="project" value="GO_Central"/>
</dbReference>
<dbReference type="InterPro" id="IPR036460">
    <property type="entry name" value="Cu_amine_oxidase_C_sf"/>
</dbReference>
<keyword evidence="7 10" id="KW-0186">Copper</keyword>
<name>E9Q745_MOUSE</name>
<evidence type="ECO:0000313" key="15">
    <source>
        <dbReference type="Ensembl" id="ENSMUSP00000031837.8"/>
    </source>
</evidence>
<dbReference type="Gene3D" id="2.70.98.20">
    <property type="entry name" value="Copper amine oxidase, catalytic domain"/>
    <property type="match status" value="1"/>
</dbReference>
<feature type="domain" description="Copper amine oxidase N3-terminal" evidence="14">
    <location>
        <begin position="152"/>
        <end position="252"/>
    </location>
</feature>
<feature type="domain" description="Copper amine oxidase catalytic" evidence="12">
    <location>
        <begin position="307"/>
        <end position="707"/>
    </location>
</feature>
<dbReference type="OMA" id="WIFSFRL"/>
<keyword evidence="6 10" id="KW-0560">Oxidoreductase</keyword>
<organism evidence="15 17">
    <name type="scientific">Mus musculus</name>
    <name type="common">Mouse</name>
    <dbReference type="NCBI Taxonomy" id="10090"/>
    <lineage>
        <taxon>Eukaryota</taxon>
        <taxon>Metazoa</taxon>
        <taxon>Chordata</taxon>
        <taxon>Craniata</taxon>
        <taxon>Vertebrata</taxon>
        <taxon>Euteleostomi</taxon>
        <taxon>Mammalia</taxon>
        <taxon>Eutheria</taxon>
        <taxon>Euarchontoglires</taxon>
        <taxon>Glires</taxon>
        <taxon>Rodentia</taxon>
        <taxon>Myomorpha</taxon>
        <taxon>Muroidea</taxon>
        <taxon>Muridae</taxon>
        <taxon>Murinae</taxon>
        <taxon>Mus</taxon>
        <taxon>Mus</taxon>
    </lineage>
</organism>
<evidence type="ECO:0000259" key="12">
    <source>
        <dbReference type="Pfam" id="PF01179"/>
    </source>
</evidence>
<evidence type="ECO:0000256" key="9">
    <source>
        <dbReference type="PIRSR" id="PIRSR600269-51"/>
    </source>
</evidence>
<reference evidence="15 17" key="1">
    <citation type="journal article" date="2009" name="PLoS Biol.">
        <title>Lineage-specific biology revealed by a finished genome assembly of the mouse.</title>
        <authorList>
            <consortium name="Mouse Genome Sequencing Consortium"/>
            <person name="Church D.M."/>
            <person name="Goodstadt L."/>
            <person name="Hillier L.W."/>
            <person name="Zody M.C."/>
            <person name="Goldstein S."/>
            <person name="She X."/>
            <person name="Bult C.J."/>
            <person name="Agarwala R."/>
            <person name="Cherry J.L."/>
            <person name="DiCuccio M."/>
            <person name="Hlavina W."/>
            <person name="Kapustin Y."/>
            <person name="Meric P."/>
            <person name="Maglott D."/>
            <person name="Birtle Z."/>
            <person name="Marques A.C."/>
            <person name="Graves T."/>
            <person name="Zhou S."/>
            <person name="Teague B."/>
            <person name="Potamousis K."/>
            <person name="Churas C."/>
            <person name="Place M."/>
            <person name="Herschleb J."/>
            <person name="Runnheim R."/>
            <person name="Forrest D."/>
            <person name="Amos-Landgraf J."/>
            <person name="Schwartz D.C."/>
            <person name="Cheng Z."/>
            <person name="Lindblad-Toh K."/>
            <person name="Eichler E.E."/>
            <person name="Ponting C.P."/>
        </authorList>
    </citation>
    <scope>NUCLEOTIDE SEQUENCE [LARGE SCALE GENOMIC DNA]</scope>
    <source>
        <strain evidence="15 17">C57BL/6J</strain>
    </source>
</reference>
<protein>
    <recommendedName>
        <fullName evidence="10">Amine oxidase</fullName>
        <ecNumber evidence="10">1.4.3.-</ecNumber>
    </recommendedName>
</protein>
<evidence type="ECO:0000256" key="6">
    <source>
        <dbReference type="ARBA" id="ARBA00023002"/>
    </source>
</evidence>
<evidence type="ECO:0000259" key="13">
    <source>
        <dbReference type="Pfam" id="PF02727"/>
    </source>
</evidence>
<dbReference type="PhylomeDB" id="E9Q745"/>
<feature type="active site" description="Proton acceptor" evidence="8">
    <location>
        <position position="379"/>
    </location>
</feature>
<dbReference type="Ensembl" id="ENSMUST00000031837.8">
    <property type="protein sequence ID" value="ENSMUSP00000031837.8"/>
    <property type="gene ID" value="ENSMUSG00000029813.9"/>
</dbReference>
<dbReference type="GO" id="GO:0070062">
    <property type="term" value="C:extracellular exosome"/>
    <property type="evidence" value="ECO:0000266"/>
    <property type="project" value="GO_Central"/>
</dbReference>
<evidence type="ECO:0000256" key="4">
    <source>
        <dbReference type="ARBA" id="ARBA00022723"/>
    </source>
</evidence>
<feature type="active site" description="Schiff-base intermediate with substrate; via topaquinone" evidence="8">
    <location>
        <position position="467"/>
    </location>
</feature>